<keyword evidence="1" id="KW-0812">Transmembrane</keyword>
<gene>
    <name evidence="2" type="ORF">M514_18075</name>
</gene>
<name>A0A085NJP4_9BILA</name>
<dbReference type="AlphaFoldDB" id="A0A085NJP4"/>
<dbReference type="EMBL" id="KL367493">
    <property type="protein sequence ID" value="KFD69690.1"/>
    <property type="molecule type" value="Genomic_DNA"/>
</dbReference>
<dbReference type="Proteomes" id="UP000030758">
    <property type="component" value="Unassembled WGS sequence"/>
</dbReference>
<feature type="transmembrane region" description="Helical" evidence="1">
    <location>
        <begin position="39"/>
        <end position="59"/>
    </location>
</feature>
<keyword evidence="1" id="KW-0472">Membrane</keyword>
<feature type="non-terminal residue" evidence="2">
    <location>
        <position position="1"/>
    </location>
</feature>
<proteinExistence type="predicted"/>
<evidence type="ECO:0000313" key="2">
    <source>
        <dbReference type="EMBL" id="KFD69690.1"/>
    </source>
</evidence>
<reference evidence="2" key="1">
    <citation type="journal article" date="2014" name="Nat. Genet.">
        <title>Genome and transcriptome of the porcine whipworm Trichuris suis.</title>
        <authorList>
            <person name="Jex A.R."/>
            <person name="Nejsum P."/>
            <person name="Schwarz E.M."/>
            <person name="Hu L."/>
            <person name="Young N.D."/>
            <person name="Hall R.S."/>
            <person name="Korhonen P.K."/>
            <person name="Liao S."/>
            <person name="Thamsborg S."/>
            <person name="Xia J."/>
            <person name="Xu P."/>
            <person name="Wang S."/>
            <person name="Scheerlinck J.P."/>
            <person name="Hofmann A."/>
            <person name="Sternberg P.W."/>
            <person name="Wang J."/>
            <person name="Gasser R.B."/>
        </authorList>
    </citation>
    <scope>NUCLEOTIDE SEQUENCE [LARGE SCALE GENOMIC DNA]</scope>
    <source>
        <strain evidence="2">DCEP-RM93F</strain>
    </source>
</reference>
<organism evidence="2">
    <name type="scientific">Trichuris suis</name>
    <name type="common">pig whipworm</name>
    <dbReference type="NCBI Taxonomy" id="68888"/>
    <lineage>
        <taxon>Eukaryota</taxon>
        <taxon>Metazoa</taxon>
        <taxon>Ecdysozoa</taxon>
        <taxon>Nematoda</taxon>
        <taxon>Enoplea</taxon>
        <taxon>Dorylaimia</taxon>
        <taxon>Trichinellida</taxon>
        <taxon>Trichuridae</taxon>
        <taxon>Trichuris</taxon>
    </lineage>
</organism>
<keyword evidence="1" id="KW-1133">Transmembrane helix</keyword>
<evidence type="ECO:0000256" key="1">
    <source>
        <dbReference type="SAM" id="Phobius"/>
    </source>
</evidence>
<sequence>LPASLKLSFCTEKEELFSVGAALWRASGFPLKIFFSKKFFAATLTLLKILFSCLNLYAWKNNFGSEATRDFSSISDENKKAVARLVHFPFWRTCYVSFARRVD</sequence>
<protein>
    <submittedName>
        <fullName evidence="2">Uncharacterized protein</fullName>
    </submittedName>
</protein>
<feature type="non-terminal residue" evidence="2">
    <location>
        <position position="103"/>
    </location>
</feature>
<accession>A0A085NJP4</accession>